<organism evidence="2 3">
    <name type="scientific">Arenibacter algicola</name>
    <dbReference type="NCBI Taxonomy" id="616991"/>
    <lineage>
        <taxon>Bacteria</taxon>
        <taxon>Pseudomonadati</taxon>
        <taxon>Bacteroidota</taxon>
        <taxon>Flavobacteriia</taxon>
        <taxon>Flavobacteriales</taxon>
        <taxon>Flavobacteriaceae</taxon>
        <taxon>Arenibacter</taxon>
    </lineage>
</organism>
<dbReference type="Pfam" id="PF00535">
    <property type="entry name" value="Glycos_transf_2"/>
    <property type="match status" value="1"/>
</dbReference>
<dbReference type="GO" id="GO:0016758">
    <property type="term" value="F:hexosyltransferase activity"/>
    <property type="evidence" value="ECO:0007669"/>
    <property type="project" value="UniProtKB-ARBA"/>
</dbReference>
<dbReference type="PANTHER" id="PTHR22916">
    <property type="entry name" value="GLYCOSYLTRANSFERASE"/>
    <property type="match status" value="1"/>
</dbReference>
<dbReference type="RefSeq" id="WP_093980138.1">
    <property type="nucleotide sequence ID" value="NZ_CP022515.1"/>
</dbReference>
<dbReference type="PANTHER" id="PTHR22916:SF3">
    <property type="entry name" value="UDP-GLCNAC:BETAGAL BETA-1,3-N-ACETYLGLUCOSAMINYLTRANSFERASE-LIKE PROTEIN 1"/>
    <property type="match status" value="1"/>
</dbReference>
<evidence type="ECO:0000313" key="2">
    <source>
        <dbReference type="EMBL" id="ASO07973.1"/>
    </source>
</evidence>
<dbReference type="KEGG" id="aalg:AREALGSMS7_04575"/>
<protein>
    <submittedName>
        <fullName evidence="2">Putative glycosyltransferase EpsE</fullName>
        <ecNumber evidence="2">2.4.-.-</ecNumber>
    </submittedName>
</protein>
<evidence type="ECO:0000313" key="3">
    <source>
        <dbReference type="Proteomes" id="UP000204551"/>
    </source>
</evidence>
<dbReference type="InterPro" id="IPR029044">
    <property type="entry name" value="Nucleotide-diphossugar_trans"/>
</dbReference>
<keyword evidence="2" id="KW-0328">Glycosyltransferase</keyword>
<dbReference type="EC" id="2.4.-.-" evidence="2"/>
<name>A0A221V355_9FLAO</name>
<accession>A0A221V355</accession>
<dbReference type="Gene3D" id="3.90.550.10">
    <property type="entry name" value="Spore Coat Polysaccharide Biosynthesis Protein SpsA, Chain A"/>
    <property type="match status" value="1"/>
</dbReference>
<dbReference type="Proteomes" id="UP000204551">
    <property type="component" value="Chromosome"/>
</dbReference>
<keyword evidence="2" id="KW-0808">Transferase</keyword>
<dbReference type="EMBL" id="CP022515">
    <property type="protein sequence ID" value="ASO07973.1"/>
    <property type="molecule type" value="Genomic_DNA"/>
</dbReference>
<dbReference type="AlphaFoldDB" id="A0A221V355"/>
<proteinExistence type="predicted"/>
<evidence type="ECO:0000259" key="1">
    <source>
        <dbReference type="Pfam" id="PF00535"/>
    </source>
</evidence>
<dbReference type="InterPro" id="IPR001173">
    <property type="entry name" value="Glyco_trans_2-like"/>
</dbReference>
<reference evidence="2 3" key="1">
    <citation type="submission" date="2017-07" db="EMBL/GenBank/DDBJ databases">
        <title>Genome Sequence of Arenibacter algicola Strain SMS7 Isolated from a culture of the Diatom Skeletonema marinoi.</title>
        <authorList>
            <person name="Topel M."/>
            <person name="Pinder M.I.M."/>
            <person name="Johansson O.N."/>
            <person name="Kourtchenko O."/>
            <person name="Godhe A."/>
            <person name="Clarke A.K."/>
        </authorList>
    </citation>
    <scope>NUCLEOTIDE SEQUENCE [LARGE SCALE GENOMIC DNA]</scope>
    <source>
        <strain evidence="2 3">SMS7</strain>
    </source>
</reference>
<dbReference type="SUPFAM" id="SSF53448">
    <property type="entry name" value="Nucleotide-diphospho-sugar transferases"/>
    <property type="match status" value="1"/>
</dbReference>
<feature type="domain" description="Glycosyltransferase 2-like" evidence="1">
    <location>
        <begin position="5"/>
        <end position="150"/>
    </location>
</feature>
<gene>
    <name evidence="2" type="ORF">AREALGSMS7_04575</name>
</gene>
<sequence>MITVSIIMMTYGHENYIKQAIEGVLMQDCNFEVELIIADDNSPDNTENIVKEVVKKHPKKHWVKYTKHKVNKGMHPNFNWALRQVKGKYIAICEGDDYWTNPSKLQKQVNFMDTNPKYSMVCHNAKVIHVGLTKKPSNFSNRKISTALSMKTIINEWTIPTASMLFRTNLATDLPDWFTKIYSGDYSLSLLLRHRGKIYFLKEFMSTYRLDKFGNSATAIYGEAPEFVSLQHIKLLNFFNKETNFAYDHLIHLKLQAIEKELKINRLKRIGFIKVFYVWPKRFIFRSFNIFIVGIRMLGNDEKYN</sequence>